<gene>
    <name evidence="1" type="primary">Q8NJS2</name>
</gene>
<organism evidence="1">
    <name type="scientific">Ganoderma boninense</name>
    <dbReference type="NCBI Taxonomy" id="34458"/>
    <lineage>
        <taxon>Eukaryota</taxon>
        <taxon>Fungi</taxon>
        <taxon>Dikarya</taxon>
        <taxon>Basidiomycota</taxon>
        <taxon>Agaricomycotina</taxon>
        <taxon>Agaricomycetes</taxon>
        <taxon>Polyporales</taxon>
        <taxon>Polyporaceae</taxon>
        <taxon>Ganoderma</taxon>
    </lineage>
</organism>
<proteinExistence type="predicted"/>
<protein>
    <submittedName>
        <fullName evidence="1">Aspartyl proteinase</fullName>
    </submittedName>
</protein>
<reference evidence="1" key="1">
    <citation type="submission" date="2019-10" db="EMBL/GenBank/DDBJ databases">
        <authorList>
            <person name="Nor Muhammad N."/>
        </authorList>
    </citation>
    <scope>NUCLEOTIDE SEQUENCE</scope>
</reference>
<dbReference type="AlphaFoldDB" id="A0A5K1K368"/>
<name>A0A5K1K368_9APHY</name>
<sequence length="70" mass="7517">MFGFRAPEAEGLPEVTVSPITTDLADGDGLKKRRASHVEGAEAEEGVAIASVRRDEPIVTRMCTTMEITV</sequence>
<accession>A0A5K1K368</accession>
<evidence type="ECO:0000313" key="1">
    <source>
        <dbReference type="EMBL" id="VWO99877.1"/>
    </source>
</evidence>
<dbReference type="EMBL" id="LR727979">
    <property type="protein sequence ID" value="VWO99877.1"/>
    <property type="molecule type" value="Genomic_DNA"/>
</dbReference>